<dbReference type="GO" id="GO:0008168">
    <property type="term" value="F:methyltransferase activity"/>
    <property type="evidence" value="ECO:0007669"/>
    <property type="project" value="InterPro"/>
</dbReference>
<dbReference type="SUPFAM" id="SSF49899">
    <property type="entry name" value="Concanavalin A-like lectins/glucanases"/>
    <property type="match status" value="1"/>
</dbReference>
<dbReference type="SUPFAM" id="SSF53335">
    <property type="entry name" value="S-adenosyl-L-methionine-dependent methyltransferases"/>
    <property type="match status" value="1"/>
</dbReference>
<dbReference type="GO" id="GO:0030246">
    <property type="term" value="F:carbohydrate binding"/>
    <property type="evidence" value="ECO:0007669"/>
    <property type="project" value="UniProtKB-KW"/>
</dbReference>
<dbReference type="AlphaFoldDB" id="A0A2T7PML0"/>
<keyword evidence="10" id="KW-0325">Glycoprotein</keyword>
<evidence type="ECO:0000256" key="9">
    <source>
        <dbReference type="ARBA" id="ARBA00023170"/>
    </source>
</evidence>
<comment type="caution">
    <text evidence="13">The sequence shown here is derived from an EMBL/GenBank/DDBJ whole genome shotgun (WGS) entry which is preliminary data.</text>
</comment>
<organism evidence="13 14">
    <name type="scientific">Pomacea canaliculata</name>
    <name type="common">Golden apple snail</name>
    <dbReference type="NCBI Taxonomy" id="400727"/>
    <lineage>
        <taxon>Eukaryota</taxon>
        <taxon>Metazoa</taxon>
        <taxon>Spiralia</taxon>
        <taxon>Lophotrochozoa</taxon>
        <taxon>Mollusca</taxon>
        <taxon>Gastropoda</taxon>
        <taxon>Caenogastropoda</taxon>
        <taxon>Architaenioglossa</taxon>
        <taxon>Ampullarioidea</taxon>
        <taxon>Ampullariidae</taxon>
        <taxon>Pomacea</taxon>
    </lineage>
</organism>
<feature type="domain" description="Galectin" evidence="12">
    <location>
        <begin position="1"/>
        <end position="104"/>
    </location>
</feature>
<keyword evidence="6 11" id="KW-1133">Transmembrane helix</keyword>
<evidence type="ECO:0000256" key="1">
    <source>
        <dbReference type="ARBA" id="ARBA00004651"/>
    </source>
</evidence>
<evidence type="ECO:0000256" key="10">
    <source>
        <dbReference type="ARBA" id="ARBA00023180"/>
    </source>
</evidence>
<dbReference type="Gene3D" id="3.40.50.150">
    <property type="entry name" value="Vaccinia Virus protein VP39"/>
    <property type="match status" value="1"/>
</dbReference>
<evidence type="ECO:0000256" key="4">
    <source>
        <dbReference type="ARBA" id="ARBA00022692"/>
    </source>
</evidence>
<keyword evidence="4 11" id="KW-0812">Transmembrane</keyword>
<dbReference type="Pfam" id="PF01130">
    <property type="entry name" value="CD36"/>
    <property type="match status" value="1"/>
</dbReference>
<dbReference type="EMBL" id="PZQS01000003">
    <property type="protein sequence ID" value="PVD34653.1"/>
    <property type="molecule type" value="Genomic_DNA"/>
</dbReference>
<evidence type="ECO:0000256" key="7">
    <source>
        <dbReference type="ARBA" id="ARBA00023136"/>
    </source>
</evidence>
<dbReference type="Pfam" id="PF00337">
    <property type="entry name" value="Gal-bind_lectin"/>
    <property type="match status" value="1"/>
</dbReference>
<dbReference type="InterPro" id="IPR002159">
    <property type="entry name" value="CD36_fam"/>
</dbReference>
<name>A0A2T7PML0_POMCA</name>
<dbReference type="InterPro" id="IPR013320">
    <property type="entry name" value="ConA-like_dom_sf"/>
</dbReference>
<keyword evidence="14" id="KW-1185">Reference proteome</keyword>
<comment type="similarity">
    <text evidence="2">Belongs to the CD36 family.</text>
</comment>
<dbReference type="InterPro" id="IPR029063">
    <property type="entry name" value="SAM-dependent_MTases_sf"/>
</dbReference>
<sequence>MVDTNNWSLHSDYRFSYFGETNITILNKCVANTFGTRKVVGYLPLLVNQPFRLQIALKTNDTFELTINGQLYANFTSSSPPPLQVASVNVYNNVSLQLVNVPLPKASVDAAVFCLSLMGTNLADYLCEANRVLKIGGMLLVAEVVSRFQGIVSFIEKSLPLKTGSDSYNDWVSPPAPIFFQIWVFDVTNHDEVLKLGAKPNLNQIGPFTYRETRRKGNITFTDHDTVLYREKQWFVFDRSLSCSKCDETRNFTTVNLPMLTIANLVQYEYNVVKDIVDFMLRLSKEHLFINLTVADLLWGYEDSLLKDAKTVFGLFNISLKMDDKFGLFYQKNGSDTGLYEIYTGTDSLDHFAEILRWNGNETLDFWTTPIANMINGSDGTMYPPFIDTSRAYYLFSSDVCRSLEIRYVNGYELKDIDLDRFVVPSMVFANASVNPDNLGYCTPHAPENCLPSGILNGSNCQNGAPVIFSLPHFLYGDETIQNRVDGMHPNQEEHQSVIDIEPMTGVVMNVAKRLQINAYVHNISNIIDVQNIHDYIVLPILWLNESAEIDDKSASDFKSKVLNPLKITEGVKYSLIAVGGLIVVVCLICVIIKCMFYKKITKMSVKLATCDTLPSQRETELMPVTETTPILQGS</sequence>
<keyword evidence="8" id="KW-1015">Disulfide bond</keyword>
<reference evidence="13 14" key="1">
    <citation type="submission" date="2018-04" db="EMBL/GenBank/DDBJ databases">
        <title>The genome of golden apple snail Pomacea canaliculata provides insight into stress tolerance and invasive adaptation.</title>
        <authorList>
            <person name="Liu C."/>
            <person name="Liu B."/>
            <person name="Ren Y."/>
            <person name="Zhang Y."/>
            <person name="Wang H."/>
            <person name="Li S."/>
            <person name="Jiang F."/>
            <person name="Yin L."/>
            <person name="Zhang G."/>
            <person name="Qian W."/>
            <person name="Fan W."/>
        </authorList>
    </citation>
    <scope>NUCLEOTIDE SEQUENCE [LARGE SCALE GENOMIC DNA]</scope>
    <source>
        <strain evidence="13">SZHN2017</strain>
        <tissue evidence="13">Muscle</tissue>
    </source>
</reference>
<dbReference type="InterPro" id="IPR005428">
    <property type="entry name" value="CD36/SCARB1/SNMP1"/>
</dbReference>
<evidence type="ECO:0000259" key="12">
    <source>
        <dbReference type="PROSITE" id="PS51304"/>
    </source>
</evidence>
<dbReference type="InterPro" id="IPR001079">
    <property type="entry name" value="Galectin_CRD"/>
</dbReference>
<dbReference type="GO" id="GO:0005044">
    <property type="term" value="F:scavenger receptor activity"/>
    <property type="evidence" value="ECO:0007669"/>
    <property type="project" value="TreeGrafter"/>
</dbReference>
<gene>
    <name evidence="13" type="ORF">C0Q70_05930</name>
</gene>
<evidence type="ECO:0000256" key="5">
    <source>
        <dbReference type="ARBA" id="ARBA00022734"/>
    </source>
</evidence>
<dbReference type="Proteomes" id="UP000245119">
    <property type="component" value="Linkage Group LG3"/>
</dbReference>
<dbReference type="PANTHER" id="PTHR11923:SF51">
    <property type="entry name" value="LYSOSOME MEMBRANE PROTEIN 2"/>
    <property type="match status" value="1"/>
</dbReference>
<dbReference type="PRINTS" id="PR01609">
    <property type="entry name" value="CD36FAMILY"/>
</dbReference>
<evidence type="ECO:0000313" key="13">
    <source>
        <dbReference type="EMBL" id="PVD34653.1"/>
    </source>
</evidence>
<dbReference type="STRING" id="400727.A0A2T7PML0"/>
<dbReference type="PANTHER" id="PTHR11923">
    <property type="entry name" value="SCAVENGER RECEPTOR CLASS B TYPE-1 SR-B1"/>
    <property type="match status" value="1"/>
</dbReference>
<feature type="transmembrane region" description="Helical" evidence="11">
    <location>
        <begin position="574"/>
        <end position="597"/>
    </location>
</feature>
<keyword evidence="9" id="KW-0675">Receptor</keyword>
<dbReference type="PROSITE" id="PS51304">
    <property type="entry name" value="GALECTIN"/>
    <property type="match status" value="1"/>
</dbReference>
<evidence type="ECO:0000313" key="14">
    <source>
        <dbReference type="Proteomes" id="UP000245119"/>
    </source>
</evidence>
<evidence type="ECO:0000256" key="6">
    <source>
        <dbReference type="ARBA" id="ARBA00022989"/>
    </source>
</evidence>
<keyword evidence="7 11" id="KW-0472">Membrane</keyword>
<keyword evidence="5" id="KW-0430">Lectin</keyword>
<comment type="subcellular location">
    <subcellularLocation>
        <location evidence="1">Cell membrane</location>
        <topology evidence="1">Multi-pass membrane protein</topology>
    </subcellularLocation>
</comment>
<evidence type="ECO:0000256" key="11">
    <source>
        <dbReference type="SAM" id="Phobius"/>
    </source>
</evidence>
<keyword evidence="3" id="KW-1003">Cell membrane</keyword>
<protein>
    <recommendedName>
        <fullName evidence="12">Galectin domain-containing protein</fullName>
    </recommendedName>
</protein>
<proteinExistence type="inferred from homology"/>
<accession>A0A2T7PML0</accession>
<evidence type="ECO:0000256" key="3">
    <source>
        <dbReference type="ARBA" id="ARBA00022475"/>
    </source>
</evidence>
<dbReference type="PRINTS" id="PR01610">
    <property type="entry name" value="CD36ANTIGEN"/>
</dbReference>
<evidence type="ECO:0000256" key="2">
    <source>
        <dbReference type="ARBA" id="ARBA00010532"/>
    </source>
</evidence>
<dbReference type="GO" id="GO:0005737">
    <property type="term" value="C:cytoplasm"/>
    <property type="evidence" value="ECO:0007669"/>
    <property type="project" value="TreeGrafter"/>
</dbReference>
<dbReference type="OrthoDB" id="18585at2759"/>
<evidence type="ECO:0000256" key="8">
    <source>
        <dbReference type="ARBA" id="ARBA00023157"/>
    </source>
</evidence>
<dbReference type="GO" id="GO:0005886">
    <property type="term" value="C:plasma membrane"/>
    <property type="evidence" value="ECO:0007669"/>
    <property type="project" value="UniProtKB-SubCell"/>
</dbReference>